<dbReference type="InterPro" id="IPR029045">
    <property type="entry name" value="ClpP/crotonase-like_dom_sf"/>
</dbReference>
<dbReference type="InParanoid" id="A0A2P5IGA0"/>
<dbReference type="AlphaFoldDB" id="A0A2P5IGA0"/>
<protein>
    <submittedName>
        <fullName evidence="3">Peptidase S41 family protein</fullName>
    </submittedName>
</protein>
<accession>A0A2P5IGA0</accession>
<dbReference type="SUPFAM" id="SSF52096">
    <property type="entry name" value="ClpP/crotonase"/>
    <property type="match status" value="1"/>
</dbReference>
<dbReference type="STRING" id="158607.A0A2P5IGA0"/>
<evidence type="ECO:0000256" key="1">
    <source>
        <dbReference type="SAM" id="MobiDB-lite"/>
    </source>
</evidence>
<organism evidence="3 4">
    <name type="scientific">Diaporthe helianthi</name>
    <dbReference type="NCBI Taxonomy" id="158607"/>
    <lineage>
        <taxon>Eukaryota</taxon>
        <taxon>Fungi</taxon>
        <taxon>Dikarya</taxon>
        <taxon>Ascomycota</taxon>
        <taxon>Pezizomycotina</taxon>
        <taxon>Sordariomycetes</taxon>
        <taxon>Sordariomycetidae</taxon>
        <taxon>Diaporthales</taxon>
        <taxon>Diaporthaceae</taxon>
        <taxon>Diaporthe</taxon>
    </lineage>
</organism>
<proteinExistence type="predicted"/>
<feature type="compositionally biased region" description="Polar residues" evidence="1">
    <location>
        <begin position="787"/>
        <end position="802"/>
    </location>
</feature>
<feature type="region of interest" description="Disordered" evidence="1">
    <location>
        <begin position="773"/>
        <end position="822"/>
    </location>
</feature>
<gene>
    <name evidence="3" type="ORF">DHEL01_v200096</name>
</gene>
<keyword evidence="4" id="KW-1185">Reference proteome</keyword>
<evidence type="ECO:0000313" key="4">
    <source>
        <dbReference type="Proteomes" id="UP000094444"/>
    </source>
</evidence>
<name>A0A2P5IGA0_DIAHE</name>
<feature type="domain" description="CPAF-like PDZ" evidence="2">
    <location>
        <begin position="149"/>
        <end position="274"/>
    </location>
</feature>
<sequence length="822" mass="89685">MKSHRSPSYLCFADSKKSSSFVDIRSDPEPSHACGDLIRKANIAGIVPAIDVYNCWTTVPFHPAVATRLIQYWNDTLQFQSTLDYLKSPPPGYQQPAVDLIAALGEVQDAVDRSEFANEYQFEAALQNVLFSANDAHLTFFGGVLSSFSFGSQHALTSLSIDGIQLPKVYFTDDLLLDQTAPDPSWQPSAIRQIDGADAIDYLTRFAALNSYGTSEPHTDWNLLMYNPVFDLPFDGSFPLWNGGATFYPGDTFTYEFENGSTVEDQWLAVYLNPLETGPLETGGDFYNFFVLGFYPASYDPDTDNSESSSGDAAGVTEPAPTSLSEYSIAFPKADIWQANLTQTGLVTGYLLRDESLAVLSIPTFWADGQAILEFDDTIQRFLSEAKAAGMSRVLIDLQQNAGGDIVLAYSTFKQFFPAIEPFAGSVMRTSPLADVLGTKITAFWDSFNDTEKQDYSYASADEWIATTKTNAATGQNFTSWGELFGPQTDEIASFTLTERFNVSNYLLASSMLGAEKPPAVLFEPYAGDAPYAAEDIIMLSDGFCASACSLFMEMMAHDAGVKNIVIGGRPANGPMQTPSGSRGARNYDVQSLSIDVYNAIEISILVDDDAGSDAAALLAPLNYSDFSFTGGVSLRAQVREGETVPLAMQYEAAAYRLFWTPETFYNFTNLWKHANQAATTSPSLCVQDSTGYASGPSALPPPDRPQLAPVVNYTSSGTPALDLADAQVPFLVVDGPMPDILGPQAPRPVVPHPASRPVQQVRQALLGPVDRFEQQRASDRQKESQRLGQQRQTSTRGSRFSSGARPPVRRDYKERARVASV</sequence>
<evidence type="ECO:0000259" key="2">
    <source>
        <dbReference type="Pfam" id="PF23658"/>
    </source>
</evidence>
<dbReference type="Proteomes" id="UP000094444">
    <property type="component" value="Unassembled WGS sequence"/>
</dbReference>
<dbReference type="Pfam" id="PF23658">
    <property type="entry name" value="PDZ_CPAF_rel"/>
    <property type="match status" value="1"/>
</dbReference>
<dbReference type="Gene3D" id="3.90.226.10">
    <property type="entry name" value="2-enoyl-CoA Hydratase, Chain A, domain 1"/>
    <property type="match status" value="1"/>
</dbReference>
<comment type="caution">
    <text evidence="3">The sequence shown here is derived from an EMBL/GenBank/DDBJ whole genome shotgun (WGS) entry which is preliminary data.</text>
</comment>
<dbReference type="EMBL" id="MAVT02000003">
    <property type="protein sequence ID" value="POS81523.1"/>
    <property type="molecule type" value="Genomic_DNA"/>
</dbReference>
<evidence type="ECO:0000313" key="3">
    <source>
        <dbReference type="EMBL" id="POS81523.1"/>
    </source>
</evidence>
<dbReference type="InterPro" id="IPR056186">
    <property type="entry name" value="PDZ_CPAF-rel"/>
</dbReference>
<dbReference type="PANTHER" id="PTHR37049:SF5">
    <property type="entry name" value="TAIL SPECIFIC PROTEASE DOMAIN-CONTAINING PROTEIN"/>
    <property type="match status" value="1"/>
</dbReference>
<feature type="compositionally biased region" description="Basic and acidic residues" evidence="1">
    <location>
        <begin position="809"/>
        <end position="822"/>
    </location>
</feature>
<reference evidence="3" key="1">
    <citation type="submission" date="2017-09" db="EMBL/GenBank/DDBJ databases">
        <title>Polyketide synthases of a Diaporthe helianthi virulent isolate.</title>
        <authorList>
            <person name="Baroncelli R."/>
        </authorList>
    </citation>
    <scope>NUCLEOTIDE SEQUENCE [LARGE SCALE GENOMIC DNA]</scope>
    <source>
        <strain evidence="3">7/96</strain>
    </source>
</reference>
<feature type="compositionally biased region" description="Basic and acidic residues" evidence="1">
    <location>
        <begin position="773"/>
        <end position="786"/>
    </location>
</feature>
<dbReference type="InterPro" id="IPR052766">
    <property type="entry name" value="S41A_metabolite_peptidase"/>
</dbReference>
<dbReference type="PANTHER" id="PTHR37049">
    <property type="entry name" value="PEPTIDASE S41 FAMILY PROTEIN"/>
    <property type="match status" value="1"/>
</dbReference>
<dbReference type="OrthoDB" id="27214at2759"/>